<name>A0A975XFI2_9BURK</name>
<reference evidence="1 2" key="1">
    <citation type="submission" date="2018-01" db="EMBL/GenBank/DDBJ databases">
        <authorList>
            <person name="Clerissi C."/>
        </authorList>
    </citation>
    <scope>NUCLEOTIDE SEQUENCE [LARGE SCALE GENOMIC DNA]</scope>
    <source>
        <strain evidence="1">Cupriavidus taiwanensis STM 3521</strain>
    </source>
</reference>
<gene>
    <name evidence="1" type="ORF">CBM2589_A90019</name>
</gene>
<dbReference type="AlphaFoldDB" id="A0A975XFI2"/>
<dbReference type="Proteomes" id="UP000256297">
    <property type="component" value="Chromosome CBM2589_a"/>
</dbReference>
<accession>A0A975XFI2</accession>
<protein>
    <submittedName>
        <fullName evidence="1">Uncharacterized protein</fullName>
    </submittedName>
</protein>
<organism evidence="1 2">
    <name type="scientific">Cupriavidus taiwanensis</name>
    <dbReference type="NCBI Taxonomy" id="164546"/>
    <lineage>
        <taxon>Bacteria</taxon>
        <taxon>Pseudomonadati</taxon>
        <taxon>Pseudomonadota</taxon>
        <taxon>Betaproteobacteria</taxon>
        <taxon>Burkholderiales</taxon>
        <taxon>Burkholderiaceae</taxon>
        <taxon>Cupriavidus</taxon>
    </lineage>
</organism>
<comment type="caution">
    <text evidence="1">The sequence shown here is derived from an EMBL/GenBank/DDBJ whole genome shotgun (WGS) entry which is preliminary data.</text>
</comment>
<evidence type="ECO:0000313" key="2">
    <source>
        <dbReference type="Proteomes" id="UP000256297"/>
    </source>
</evidence>
<dbReference type="EMBL" id="OFSP01000039">
    <property type="protein sequence ID" value="SOY68361.1"/>
    <property type="molecule type" value="Genomic_DNA"/>
</dbReference>
<sequence length="194" mass="19501">MGKDCRNVIAMPTHATAWPRQSPVECALTSRAHDSPARIVSHSAGLPAMKRLSSSLLLSLGLLALPAAGSAAADTRMCGAVQAAGLSLPDRHVAAKLAAEASLDGAADPGCGGAVRVMAEPAGAGEPLQLGAPDATHDTDAGTAAQPAAAASVLRELPAEVFVHRAHVAPMATPAAFTGILPMLPVLRLLPPHC</sequence>
<proteinExistence type="predicted"/>
<evidence type="ECO:0000313" key="1">
    <source>
        <dbReference type="EMBL" id="SOY68361.1"/>
    </source>
</evidence>